<organism evidence="1 2">
    <name type="scientific">Fusarium fujikuroi</name>
    <name type="common">Bakanae and foot rot disease fungus</name>
    <name type="synonym">Gibberella fujikuroi</name>
    <dbReference type="NCBI Taxonomy" id="5127"/>
    <lineage>
        <taxon>Eukaryota</taxon>
        <taxon>Fungi</taxon>
        <taxon>Dikarya</taxon>
        <taxon>Ascomycota</taxon>
        <taxon>Pezizomycotina</taxon>
        <taxon>Sordariomycetes</taxon>
        <taxon>Hypocreomycetidae</taxon>
        <taxon>Hypocreales</taxon>
        <taxon>Nectriaceae</taxon>
        <taxon>Fusarium</taxon>
        <taxon>Fusarium fujikuroi species complex</taxon>
    </lineage>
</organism>
<comment type="caution">
    <text evidence="1">The sequence shown here is derived from an EMBL/GenBank/DDBJ whole genome shotgun (WGS) entry which is preliminary data.</text>
</comment>
<accession>A0A9Q9RLF5</accession>
<dbReference type="Proteomes" id="UP000760494">
    <property type="component" value="Unassembled WGS sequence"/>
</dbReference>
<protein>
    <recommendedName>
        <fullName evidence="3">Aminoglycoside phosphotransferase domain-containing protein</fullName>
    </recommendedName>
</protein>
<reference evidence="1" key="1">
    <citation type="submission" date="2019-05" db="EMBL/GenBank/DDBJ databases">
        <authorList>
            <person name="Piombo E."/>
        </authorList>
    </citation>
    <scope>NUCLEOTIDE SEQUENCE</scope>
    <source>
        <strain evidence="1">C2S</strain>
    </source>
</reference>
<sequence length="555" mass="62733">MNNMFQLSNVPSSVFTAEVTAYSTGDEWYTMLAERKMSTLVFQHNDMISSEDDCRTKYIARKLFHRLAGQNGLTKFGLPDDDWSASSELSNATLSSPDNSGSFRLWSDDFRPVNVLINDDSDVVGAIDWEFAHLGPSQFTLDPSWWLLLEVPEMSDDGIEDWATLNIDETRAPETLFLDISVQRVLARTGLDPVEPWATSYVNAVRDGRLGDAIWARYHIFGNVVNGKLEDGSTVLHSLEEEAVRYKKLASKEWADAVQYYKRTSSADTHPEVIEVILQVDKKDRLKIEILDISIMEISRLILGIVVLAWRTPALSTANINETRPFEQLFLDISIGTVLDLNNSLQLVEPWASEYVSSIREARFGDALWARYHMFGTIVDGLVEGSNQTVMEALEESAMEYKATVPDDYRHALSVYANTSNNDKHRDVLDLLSAVHLRDVSHLKERATFGIKCDIGHNEAYRYNCLRLIELMSTSRAYIGAHDRTIFRYGNCHLRVGTLTHAPDVTYWTAHSVAELIEGHCTRECCNHQLKTSGYSPANRSHRKVCLSSKVWGCS</sequence>
<name>A0A9Q9RLF5_FUSFU</name>
<proteinExistence type="predicted"/>
<gene>
    <name evidence="1" type="ORF">C2S_565</name>
</gene>
<evidence type="ECO:0008006" key="3">
    <source>
        <dbReference type="Google" id="ProtNLM"/>
    </source>
</evidence>
<evidence type="ECO:0000313" key="1">
    <source>
        <dbReference type="EMBL" id="VTT63623.1"/>
    </source>
</evidence>
<dbReference type="Gene3D" id="3.90.1200.10">
    <property type="match status" value="1"/>
</dbReference>
<dbReference type="AlphaFoldDB" id="A0A9Q9RLF5"/>
<dbReference type="EMBL" id="CABFJX010000112">
    <property type="protein sequence ID" value="VTT63623.1"/>
    <property type="molecule type" value="Genomic_DNA"/>
</dbReference>
<evidence type="ECO:0000313" key="2">
    <source>
        <dbReference type="Proteomes" id="UP000760494"/>
    </source>
</evidence>